<dbReference type="GO" id="GO:0006313">
    <property type="term" value="P:DNA transposition"/>
    <property type="evidence" value="ECO:0007669"/>
    <property type="project" value="InterPro"/>
</dbReference>
<evidence type="ECO:0000313" key="3">
    <source>
        <dbReference type="EMBL" id="AZI45071.1"/>
    </source>
</evidence>
<keyword evidence="2" id="KW-0614">Plasmid</keyword>
<accession>A0A3G8YIA6</accession>
<dbReference type="InterPro" id="IPR002514">
    <property type="entry name" value="Transposase_8"/>
</dbReference>
<sequence>MSVSKQKFTAEFKYEAVRLVRTTGKSCAQIARDLGVPPHYVVRWKQQQDHQTAAGRPVFTGRGDPRPLTTGGSS</sequence>
<dbReference type="GO" id="GO:0004803">
    <property type="term" value="F:transposase activity"/>
    <property type="evidence" value="ECO:0007669"/>
    <property type="project" value="InterPro"/>
</dbReference>
<dbReference type="OrthoDB" id="70933at2"/>
<dbReference type="KEGG" id="dph:EHF33_19105"/>
<reference evidence="2 4" key="1">
    <citation type="submission" date="2018-11" db="EMBL/GenBank/DDBJ databases">
        <title>Deinococcus shelandsis sp. nov., isolated from South Shetland Islands soil of Antarctica.</title>
        <authorList>
            <person name="Tian J."/>
        </authorList>
    </citation>
    <scope>NUCLEOTIDE SEQUENCE [LARGE SCALE GENOMIC DNA]</scope>
    <source>
        <strain evidence="2 4">S14-83T</strain>
        <plasmid evidence="2 4">unnamed2</plasmid>
    </source>
</reference>
<protein>
    <recommendedName>
        <fullName evidence="5">Transposase</fullName>
    </recommendedName>
</protein>
<dbReference type="SUPFAM" id="SSF46689">
    <property type="entry name" value="Homeodomain-like"/>
    <property type="match status" value="1"/>
</dbReference>
<keyword evidence="4" id="KW-1185">Reference proteome</keyword>
<evidence type="ECO:0008006" key="5">
    <source>
        <dbReference type="Google" id="ProtNLM"/>
    </source>
</evidence>
<evidence type="ECO:0000313" key="4">
    <source>
        <dbReference type="Proteomes" id="UP000276417"/>
    </source>
</evidence>
<dbReference type="EMBL" id="CP034186">
    <property type="protein sequence ID" value="AZI45071.1"/>
    <property type="molecule type" value="Genomic_DNA"/>
</dbReference>
<organism evidence="2 4">
    <name type="scientific">Deinococcus psychrotolerans</name>
    <dbReference type="NCBI Taxonomy" id="2489213"/>
    <lineage>
        <taxon>Bacteria</taxon>
        <taxon>Thermotogati</taxon>
        <taxon>Deinococcota</taxon>
        <taxon>Deinococci</taxon>
        <taxon>Deinococcales</taxon>
        <taxon>Deinococcaceae</taxon>
        <taxon>Deinococcus</taxon>
    </lineage>
</organism>
<proteinExistence type="predicted"/>
<dbReference type="RefSeq" id="WP_124875198.1">
    <property type="nucleotide sequence ID" value="NZ_CP034186.1"/>
</dbReference>
<name>A0A3G8YIA6_9DEIO</name>
<dbReference type="KEGG" id="dph:EHF33_19500"/>
<feature type="region of interest" description="Disordered" evidence="1">
    <location>
        <begin position="45"/>
        <end position="74"/>
    </location>
</feature>
<dbReference type="Gene3D" id="1.10.10.60">
    <property type="entry name" value="Homeodomain-like"/>
    <property type="match status" value="1"/>
</dbReference>
<dbReference type="GO" id="GO:0003677">
    <property type="term" value="F:DNA binding"/>
    <property type="evidence" value="ECO:0007669"/>
    <property type="project" value="InterPro"/>
</dbReference>
<dbReference type="EMBL" id="CP034186">
    <property type="protein sequence ID" value="AZI45008.1"/>
    <property type="molecule type" value="Genomic_DNA"/>
</dbReference>
<dbReference type="Pfam" id="PF01527">
    <property type="entry name" value="HTH_Tnp_1"/>
    <property type="match status" value="1"/>
</dbReference>
<dbReference type="AlphaFoldDB" id="A0A3G8YIA6"/>
<geneLocation type="plasmid" evidence="2 4">
    <name>unnamed2</name>
</geneLocation>
<evidence type="ECO:0000256" key="1">
    <source>
        <dbReference type="SAM" id="MobiDB-lite"/>
    </source>
</evidence>
<dbReference type="Proteomes" id="UP000276417">
    <property type="component" value="Plasmid unnamed2"/>
</dbReference>
<gene>
    <name evidence="2" type="ORF">EHF33_19105</name>
    <name evidence="3" type="ORF">EHF33_19500</name>
</gene>
<dbReference type="InterPro" id="IPR009057">
    <property type="entry name" value="Homeodomain-like_sf"/>
</dbReference>
<evidence type="ECO:0000313" key="2">
    <source>
        <dbReference type="EMBL" id="AZI45008.1"/>
    </source>
</evidence>